<feature type="signal peptide" evidence="1">
    <location>
        <begin position="1"/>
        <end position="21"/>
    </location>
</feature>
<dbReference type="Proteomes" id="UP000054845">
    <property type="component" value="Unassembled WGS sequence"/>
</dbReference>
<evidence type="ECO:0000256" key="1">
    <source>
        <dbReference type="SAM" id="SignalP"/>
    </source>
</evidence>
<keyword evidence="1" id="KW-0732">Signal</keyword>
<reference evidence="2 3" key="1">
    <citation type="submission" date="2014-09" db="EMBL/GenBank/DDBJ databases">
        <authorList>
            <person name="Magalhaes I.L.F."/>
            <person name="Oliveira U."/>
            <person name="Santos F.R."/>
            <person name="Vidigal T.H.D.A."/>
            <person name="Brescovit A.D."/>
            <person name="Santos A.J."/>
        </authorList>
    </citation>
    <scope>NUCLEOTIDE SEQUENCE [LARGE SCALE GENOMIC DNA]</scope>
</reference>
<dbReference type="EMBL" id="CCYA01000391">
    <property type="protein sequence ID" value="CEH16839.1"/>
    <property type="molecule type" value="Genomic_DNA"/>
</dbReference>
<proteinExistence type="predicted"/>
<accession>A0A0P1BK81</accession>
<keyword evidence="3" id="KW-1185">Reference proteome</keyword>
<dbReference type="OrthoDB" id="10310503at2759"/>
<evidence type="ECO:0008006" key="4">
    <source>
        <dbReference type="Google" id="ProtNLM"/>
    </source>
</evidence>
<evidence type="ECO:0000313" key="2">
    <source>
        <dbReference type="EMBL" id="CEH16839.1"/>
    </source>
</evidence>
<evidence type="ECO:0000313" key="3">
    <source>
        <dbReference type="Proteomes" id="UP000054845"/>
    </source>
</evidence>
<protein>
    <recommendedName>
        <fullName evidence="4">Secreted protein</fullName>
    </recommendedName>
</protein>
<dbReference type="AlphaFoldDB" id="A0A0P1BK81"/>
<sequence length="103" mass="11364">MLKRSLVDIFVLLILASAVRSTKVTWANPKSGCNLLNHPVNDDAARTDWRGACIDLWKGVPGFNPTGGQTAEVYCFDLTKRQANGQVVDYIPAVANYLCWPII</sequence>
<feature type="chain" id="PRO_5006059590" description="Secreted protein" evidence="1">
    <location>
        <begin position="22"/>
        <end position="103"/>
    </location>
</feature>
<organism evidence="2 3">
    <name type="scientific">Ceraceosorus bombacis</name>
    <dbReference type="NCBI Taxonomy" id="401625"/>
    <lineage>
        <taxon>Eukaryota</taxon>
        <taxon>Fungi</taxon>
        <taxon>Dikarya</taxon>
        <taxon>Basidiomycota</taxon>
        <taxon>Ustilaginomycotina</taxon>
        <taxon>Exobasidiomycetes</taxon>
        <taxon>Ceraceosorales</taxon>
        <taxon>Ceraceosoraceae</taxon>
        <taxon>Ceraceosorus</taxon>
    </lineage>
</organism>
<name>A0A0P1BK81_9BASI</name>